<dbReference type="InterPro" id="IPR004107">
    <property type="entry name" value="Integrase_SAM-like_N"/>
</dbReference>
<keyword evidence="4" id="KW-1185">Reference proteome</keyword>
<dbReference type="Pfam" id="PF13495">
    <property type="entry name" value="Phage_int_SAM_4"/>
    <property type="match status" value="1"/>
</dbReference>
<evidence type="ECO:0000256" key="1">
    <source>
        <dbReference type="ARBA" id="ARBA00023125"/>
    </source>
</evidence>
<evidence type="ECO:0000313" key="3">
    <source>
        <dbReference type="EMBL" id="NMG15140.1"/>
    </source>
</evidence>
<name>A0ABX1NUB0_9RHOO</name>
<feature type="domain" description="Integrase SAM-like N-terminal" evidence="2">
    <location>
        <begin position="17"/>
        <end position="74"/>
    </location>
</feature>
<dbReference type="InterPro" id="IPR010998">
    <property type="entry name" value="Integrase_recombinase_N"/>
</dbReference>
<reference evidence="3 4" key="1">
    <citation type="submission" date="2019-12" db="EMBL/GenBank/DDBJ databases">
        <title>Comparative genomics gives insights into the taxonomy of the Azoarcus-Aromatoleum group and reveals separate origins of nif in the plant-associated Azoarcus and non-plant-associated Aromatoleum sub-groups.</title>
        <authorList>
            <person name="Lafos M."/>
            <person name="Maluk M."/>
            <person name="Batista M."/>
            <person name="Junghare M."/>
            <person name="Carmona M."/>
            <person name="Faoro H."/>
            <person name="Cruz L.M."/>
            <person name="Battistoni F."/>
            <person name="De Souza E."/>
            <person name="Pedrosa F."/>
            <person name="Chen W.-M."/>
            <person name="Poole P.S."/>
            <person name="Dixon R.A."/>
            <person name="James E.K."/>
        </authorList>
    </citation>
    <scope>NUCLEOTIDE SEQUENCE [LARGE SCALE GENOMIC DNA]</scope>
    <source>
        <strain evidence="3 4">PbN1</strain>
    </source>
</reference>
<organism evidence="3 4">
    <name type="scientific">Aromatoleum bremense</name>
    <dbReference type="NCBI Taxonomy" id="76115"/>
    <lineage>
        <taxon>Bacteria</taxon>
        <taxon>Pseudomonadati</taxon>
        <taxon>Pseudomonadota</taxon>
        <taxon>Betaproteobacteria</taxon>
        <taxon>Rhodocyclales</taxon>
        <taxon>Rhodocyclaceae</taxon>
        <taxon>Aromatoleum</taxon>
    </lineage>
</organism>
<keyword evidence="1" id="KW-0238">DNA-binding</keyword>
<accession>A0ABX1NUB0</accession>
<sequence>MKTDTALFAPLRSVRVLDKLSERIRYLHYNLRTEQAYAHWVRTYIQFHDLRHPVTLGCAEVEAFLSWLVNVCKVECDHCLTRCCPSSEKSGSLNGPRRIHYLLPQTIDSSSNGCFRNPLAMAACGRYEQLCITATTCLVT</sequence>
<dbReference type="Gene3D" id="1.10.150.130">
    <property type="match status" value="1"/>
</dbReference>
<dbReference type="Proteomes" id="UP000633943">
    <property type="component" value="Unassembled WGS sequence"/>
</dbReference>
<evidence type="ECO:0000259" key="2">
    <source>
        <dbReference type="Pfam" id="PF13495"/>
    </source>
</evidence>
<comment type="caution">
    <text evidence="3">The sequence shown here is derived from an EMBL/GenBank/DDBJ whole genome shotgun (WGS) entry which is preliminary data.</text>
</comment>
<proteinExistence type="predicted"/>
<gene>
    <name evidence="3" type="ORF">GPA24_06195</name>
</gene>
<evidence type="ECO:0000313" key="4">
    <source>
        <dbReference type="Proteomes" id="UP000633943"/>
    </source>
</evidence>
<protein>
    <recommendedName>
        <fullName evidence="2">Integrase SAM-like N-terminal domain-containing protein</fullName>
    </recommendedName>
</protein>
<dbReference type="EMBL" id="WTVP01000011">
    <property type="protein sequence ID" value="NMG15140.1"/>
    <property type="molecule type" value="Genomic_DNA"/>
</dbReference>